<organism evidence="1 2">
    <name type="scientific">Thermoflexus hugenholtzii JAD2</name>
    <dbReference type="NCBI Taxonomy" id="877466"/>
    <lineage>
        <taxon>Bacteria</taxon>
        <taxon>Bacillati</taxon>
        <taxon>Chloroflexota</taxon>
        <taxon>Thermoflexia</taxon>
        <taxon>Thermoflexales</taxon>
        <taxon>Thermoflexaceae</taxon>
        <taxon>Thermoflexus</taxon>
    </lineage>
</organism>
<sequence>MERTGTSEAILTVNGQPYSYQPGTIRELLARLGLDPDRPGIAVAVNATVIPRSEWERVALQPGDRVEIVHAVAGG</sequence>
<accession>A0A212R363</accession>
<evidence type="ECO:0000313" key="2">
    <source>
        <dbReference type="Proteomes" id="UP000197025"/>
    </source>
</evidence>
<dbReference type="InterPro" id="IPR012675">
    <property type="entry name" value="Beta-grasp_dom_sf"/>
</dbReference>
<reference evidence="2" key="1">
    <citation type="submission" date="2017-06" db="EMBL/GenBank/DDBJ databases">
        <authorList>
            <person name="Varghese N."/>
            <person name="Submissions S."/>
        </authorList>
    </citation>
    <scope>NUCLEOTIDE SEQUENCE [LARGE SCALE GENOMIC DNA]</scope>
    <source>
        <strain evidence="2">JAD2</strain>
    </source>
</reference>
<dbReference type="RefSeq" id="WP_088571367.1">
    <property type="nucleotide sequence ID" value="NZ_FYEK01000028.1"/>
</dbReference>
<dbReference type="Pfam" id="PF02597">
    <property type="entry name" value="ThiS"/>
    <property type="match status" value="1"/>
</dbReference>
<keyword evidence="2" id="KW-1185">Reference proteome</keyword>
<dbReference type="AlphaFoldDB" id="A0A212R363"/>
<dbReference type="Proteomes" id="UP000197025">
    <property type="component" value="Unassembled WGS sequence"/>
</dbReference>
<dbReference type="NCBIfam" id="TIGR01683">
    <property type="entry name" value="thiS"/>
    <property type="match status" value="1"/>
</dbReference>
<proteinExistence type="predicted"/>
<protein>
    <submittedName>
        <fullName evidence="1">Sulfur carrier protein</fullName>
    </submittedName>
</protein>
<dbReference type="OrthoDB" id="197113at2"/>
<dbReference type="InterPro" id="IPR016155">
    <property type="entry name" value="Mopterin_synth/thiamin_S_b"/>
</dbReference>
<dbReference type="CDD" id="cd00565">
    <property type="entry name" value="Ubl_ThiS"/>
    <property type="match status" value="1"/>
</dbReference>
<gene>
    <name evidence="1" type="ORF">SAMN02746019_00001140</name>
</gene>
<evidence type="ECO:0000313" key="1">
    <source>
        <dbReference type="EMBL" id="SNB66425.1"/>
    </source>
</evidence>
<dbReference type="InterPro" id="IPR003749">
    <property type="entry name" value="ThiS/MoaD-like"/>
</dbReference>
<dbReference type="PANTHER" id="PTHR34472:SF1">
    <property type="entry name" value="SULFUR CARRIER PROTEIN THIS"/>
    <property type="match status" value="1"/>
</dbReference>
<dbReference type="SUPFAM" id="SSF54285">
    <property type="entry name" value="MoaD/ThiS"/>
    <property type="match status" value="1"/>
</dbReference>
<dbReference type="PANTHER" id="PTHR34472">
    <property type="entry name" value="SULFUR CARRIER PROTEIN THIS"/>
    <property type="match status" value="1"/>
</dbReference>
<name>A0A212R363_9CHLR</name>
<dbReference type="EMBL" id="FYEK01000028">
    <property type="protein sequence ID" value="SNB66425.1"/>
    <property type="molecule type" value="Genomic_DNA"/>
</dbReference>
<dbReference type="Gene3D" id="3.10.20.30">
    <property type="match status" value="1"/>
</dbReference>
<dbReference type="InterPro" id="IPR010035">
    <property type="entry name" value="Thi_S"/>
</dbReference>
<dbReference type="InParanoid" id="A0A212R363"/>